<sequence>MTETAPRFWIGTVSREHVLRAVTGGFAMLNQGMKAPLNRMSPGDWLVYYSPKTAVDGAPLQAFTAIGEVAGPAPYGLTSDEGEQIYRREMIWKKATETPIARLLDSLDFTRGNWGNVVRRGHFEITGADFQTLRTAMLKE</sequence>
<organism evidence="3 4">
    <name type="scientific">Paracoccus aminophilus JCM 7686</name>
    <dbReference type="NCBI Taxonomy" id="1367847"/>
    <lineage>
        <taxon>Bacteria</taxon>
        <taxon>Pseudomonadati</taxon>
        <taxon>Pseudomonadota</taxon>
        <taxon>Alphaproteobacteria</taxon>
        <taxon>Rhodobacterales</taxon>
        <taxon>Paracoccaceae</taxon>
        <taxon>Paracoccus</taxon>
    </lineage>
</organism>
<keyword evidence="4" id="KW-1185">Reference proteome</keyword>
<proteinExistence type="inferred from homology"/>
<dbReference type="EMBL" id="CP006650">
    <property type="protein sequence ID" value="AGT09653.1"/>
    <property type="molecule type" value="Genomic_DNA"/>
</dbReference>
<evidence type="ECO:0000313" key="4">
    <source>
        <dbReference type="Proteomes" id="UP000015480"/>
    </source>
</evidence>
<dbReference type="InterPro" id="IPR002740">
    <property type="entry name" value="EVE_domain"/>
</dbReference>
<dbReference type="HAMAP" id="MF_00771">
    <property type="entry name" value="UPF0310"/>
    <property type="match status" value="1"/>
</dbReference>
<dbReference type="STRING" id="1367847.JCM7686_2585"/>
<dbReference type="InterPro" id="IPR015947">
    <property type="entry name" value="PUA-like_sf"/>
</dbReference>
<dbReference type="RefSeq" id="WP_020951291.1">
    <property type="nucleotide sequence ID" value="NC_022041.1"/>
</dbReference>
<dbReference type="InterPro" id="IPR022996">
    <property type="entry name" value="UPF0310"/>
</dbReference>
<dbReference type="eggNOG" id="COG1673">
    <property type="taxonomic scope" value="Bacteria"/>
</dbReference>
<dbReference type="SUPFAM" id="SSF88697">
    <property type="entry name" value="PUA domain-like"/>
    <property type="match status" value="1"/>
</dbReference>
<dbReference type="OrthoDB" id="9793567at2"/>
<name>S5YDW1_PARAH</name>
<comment type="similarity">
    <text evidence="1">Belongs to the UPF0310 family.</text>
</comment>
<dbReference type="Pfam" id="PF01878">
    <property type="entry name" value="EVE"/>
    <property type="match status" value="1"/>
</dbReference>
<dbReference type="NCBIfam" id="NF002616">
    <property type="entry name" value="PRK02268.1-2"/>
    <property type="match status" value="1"/>
</dbReference>
<evidence type="ECO:0000259" key="2">
    <source>
        <dbReference type="Pfam" id="PF01878"/>
    </source>
</evidence>
<dbReference type="KEGG" id="pami:JCM7686_2585"/>
<dbReference type="Gene3D" id="3.10.590.10">
    <property type="entry name" value="ph1033 like domains"/>
    <property type="match status" value="1"/>
</dbReference>
<dbReference type="AlphaFoldDB" id="S5YDW1"/>
<accession>S5YDW1</accession>
<gene>
    <name evidence="3" type="ORF">JCM7686_2585</name>
</gene>
<reference evidence="3 4" key="1">
    <citation type="journal article" date="2014" name="BMC Genomics">
        <title>Architecture and functions of a multipartite genome of the methylotrophic bacterium Paracoccus aminophilus JCM 7686, containing primary and secondary chromids.</title>
        <authorList>
            <person name="Dziewit L."/>
            <person name="Czarnecki J."/>
            <person name="Wibberg D."/>
            <person name="Radlinska M."/>
            <person name="Mrozek P."/>
            <person name="Szymczak M."/>
            <person name="Schluter A."/>
            <person name="Puhler A."/>
            <person name="Bartosik D."/>
        </authorList>
    </citation>
    <scope>NUCLEOTIDE SEQUENCE [LARGE SCALE GENOMIC DNA]</scope>
    <source>
        <strain evidence="3">JCM 7686</strain>
    </source>
</reference>
<protein>
    <recommendedName>
        <fullName evidence="1">UPF0310 protein JCM7686_2585</fullName>
    </recommendedName>
</protein>
<dbReference type="CDD" id="cd21132">
    <property type="entry name" value="EVE-like"/>
    <property type="match status" value="1"/>
</dbReference>
<dbReference type="HOGENOM" id="CLU_117727_0_0_5"/>
<feature type="domain" description="EVE" evidence="2">
    <location>
        <begin position="7"/>
        <end position="134"/>
    </location>
</feature>
<evidence type="ECO:0000313" key="3">
    <source>
        <dbReference type="EMBL" id="AGT09653.1"/>
    </source>
</evidence>
<dbReference type="PATRIC" id="fig|1367847.3.peg.2590"/>
<evidence type="ECO:0000256" key="1">
    <source>
        <dbReference type="HAMAP-Rule" id="MF_00771"/>
    </source>
</evidence>
<dbReference type="Proteomes" id="UP000015480">
    <property type="component" value="Chromosome"/>
</dbReference>